<proteinExistence type="predicted"/>
<evidence type="ECO:0000313" key="2">
    <source>
        <dbReference type="EMBL" id="SUI97191.1"/>
    </source>
</evidence>
<evidence type="ECO:0000256" key="1">
    <source>
        <dbReference type="SAM" id="SignalP"/>
    </source>
</evidence>
<sequence length="798" mass="92846">MKLYKKSLIVSSLFLAAYFGEIAVNIACGPEMDPYDNQTSYFLPNIEAGSYSAFQYIPYRFLYSEEEPQSEAVINIREWIDYLGKSVKPEDVQALMYKADSSSVASFLTATDPKQLPDSLSGNTFAVKLLDSKSAPAKEYFSLTKEAENLTFVPYNYWDPTPVDYSSILEIAGKAEEKIETFPANSFLRLRYSYQAARLYLYAKEYDHSIMLYEKYIAPVKSKSALMGWALSNYAGAKRWNGEKAEAAFLYAKVFYSNPERRILAYKNFHYIDIPDEEVTALSKTKQDQISLAALLGFSASDMTMEYLKTCYTLDHNNEVVGMLLTREVNKLESALITPYSLNWTYYNPFGSPEEQEKSQKHAHELRDFALQLSGKQKSLGLLTAAYTSWLINENEAAQGYLKKINVKKLPEPLLDQFRITNMLTQLTDWKKGREVDEDKMVSTLDWLSEKSKGEQHKENDEYYYGYEGSPYSLIGKNILSNILVPQYLVKGDTALASLAALKADVFSNNNYVQDTLEKNFNYSTDIFWKKYLTSSSIIEIQNYLQNPEQQKGIVKYLLQGISNTDQMAITELLGTTYLRTHDYENAVKTLEKLPNTYTYQSYSDWYSDQSVYANPFITMNNDYPKERGTDVFDKLDFARQMLQLEKKLKTEKDPQKQANIYFMMANGVYQTSTFGNGWMLVSYNWSCYDPYTAPEVDWEYDYLQGRQAKRWYEKARTLSKDNEFKARCTFMLAKCQQKEFQYSNDDRWKYYEFFSQSPFYLYSFNNPYFKELKNNYSKTQYYQIAVNECSYLRDFIY</sequence>
<protein>
    <recommendedName>
        <fullName evidence="4">Tetratricopeptide repeat</fullName>
    </recommendedName>
</protein>
<evidence type="ECO:0000313" key="3">
    <source>
        <dbReference type="Proteomes" id="UP000254893"/>
    </source>
</evidence>
<name>A0A380BBE2_SPHSI</name>
<dbReference type="EMBL" id="UGYW01000001">
    <property type="protein sequence ID" value="SUI97191.1"/>
    <property type="molecule type" value="Genomic_DNA"/>
</dbReference>
<feature type="chain" id="PRO_5017004621" description="Tetratricopeptide repeat" evidence="1">
    <location>
        <begin position="24"/>
        <end position="798"/>
    </location>
</feature>
<evidence type="ECO:0008006" key="4">
    <source>
        <dbReference type="Google" id="ProtNLM"/>
    </source>
</evidence>
<reference evidence="2 3" key="1">
    <citation type="submission" date="2018-06" db="EMBL/GenBank/DDBJ databases">
        <authorList>
            <consortium name="Pathogen Informatics"/>
            <person name="Doyle S."/>
        </authorList>
    </citation>
    <scope>NUCLEOTIDE SEQUENCE [LARGE SCALE GENOMIC DNA]</scope>
    <source>
        <strain evidence="2 3">NCTC11388</strain>
    </source>
</reference>
<gene>
    <name evidence="2" type="ORF">NCTC11388_00291</name>
</gene>
<accession>A0A380BBE2</accession>
<dbReference type="AlphaFoldDB" id="A0A380BBE2"/>
<dbReference type="RefSeq" id="WP_115168806.1">
    <property type="nucleotide sequence ID" value="NZ_UGYW01000001.1"/>
</dbReference>
<keyword evidence="1" id="KW-0732">Signal</keyword>
<organism evidence="2 3">
    <name type="scientific">Sphingobacterium spiritivorum</name>
    <name type="common">Flavobacterium spiritivorum</name>
    <dbReference type="NCBI Taxonomy" id="258"/>
    <lineage>
        <taxon>Bacteria</taxon>
        <taxon>Pseudomonadati</taxon>
        <taxon>Bacteroidota</taxon>
        <taxon>Sphingobacteriia</taxon>
        <taxon>Sphingobacteriales</taxon>
        <taxon>Sphingobacteriaceae</taxon>
        <taxon>Sphingobacterium</taxon>
    </lineage>
</organism>
<dbReference type="Proteomes" id="UP000254893">
    <property type="component" value="Unassembled WGS sequence"/>
</dbReference>
<feature type="signal peptide" evidence="1">
    <location>
        <begin position="1"/>
        <end position="23"/>
    </location>
</feature>